<feature type="compositionally biased region" description="Basic and acidic residues" evidence="7">
    <location>
        <begin position="426"/>
        <end position="436"/>
    </location>
</feature>
<feature type="compositionally biased region" description="Basic and acidic residues" evidence="7">
    <location>
        <begin position="191"/>
        <end position="207"/>
    </location>
</feature>
<evidence type="ECO:0000256" key="5">
    <source>
        <dbReference type="ARBA" id="ARBA00023242"/>
    </source>
</evidence>
<feature type="compositionally biased region" description="Low complexity" evidence="7">
    <location>
        <begin position="402"/>
        <end position="422"/>
    </location>
</feature>
<feature type="compositionally biased region" description="Acidic residues" evidence="7">
    <location>
        <begin position="437"/>
        <end position="452"/>
    </location>
</feature>
<evidence type="ECO:0000256" key="2">
    <source>
        <dbReference type="ARBA" id="ARBA00005330"/>
    </source>
</evidence>
<dbReference type="PANTHER" id="PTHR13556:SF2">
    <property type="entry name" value="TRANSCRIPTIONAL ADAPTER 3"/>
    <property type="match status" value="1"/>
</dbReference>
<gene>
    <name evidence="8" type="ORF">PACTADRAFT_28837</name>
</gene>
<evidence type="ECO:0000313" key="8">
    <source>
        <dbReference type="EMBL" id="ODV97888.1"/>
    </source>
</evidence>
<feature type="compositionally biased region" description="Basic and acidic residues" evidence="7">
    <location>
        <begin position="79"/>
        <end position="106"/>
    </location>
</feature>
<dbReference type="Pfam" id="PF10198">
    <property type="entry name" value="Ada3"/>
    <property type="match status" value="1"/>
</dbReference>
<evidence type="ECO:0000256" key="1">
    <source>
        <dbReference type="ARBA" id="ARBA00004123"/>
    </source>
</evidence>
<reference evidence="9" key="1">
    <citation type="submission" date="2016-05" db="EMBL/GenBank/DDBJ databases">
        <title>Comparative genomics of biotechnologically important yeasts.</title>
        <authorList>
            <consortium name="DOE Joint Genome Institute"/>
            <person name="Riley R."/>
            <person name="Haridas S."/>
            <person name="Wolfe K.H."/>
            <person name="Lopes M.R."/>
            <person name="Hittinger C.T."/>
            <person name="Goker M."/>
            <person name="Salamov A."/>
            <person name="Wisecaver J."/>
            <person name="Long T.M."/>
            <person name="Aerts A.L."/>
            <person name="Barry K."/>
            <person name="Choi C."/>
            <person name="Clum A."/>
            <person name="Coughlan A.Y."/>
            <person name="Deshpande S."/>
            <person name="Douglass A.P."/>
            <person name="Hanson S.J."/>
            <person name="Klenk H.-P."/>
            <person name="Labutti K."/>
            <person name="Lapidus A."/>
            <person name="Lindquist E."/>
            <person name="Lipzen A."/>
            <person name="Meier-Kolthoff J.P."/>
            <person name="Ohm R.A."/>
            <person name="Otillar R.P."/>
            <person name="Pangilinan J."/>
            <person name="Peng Y."/>
            <person name="Rokas A."/>
            <person name="Rosa C.A."/>
            <person name="Scheuner C."/>
            <person name="Sibirny A.A."/>
            <person name="Slot J.C."/>
            <person name="Stielow J.B."/>
            <person name="Sun H."/>
            <person name="Kurtzman C.P."/>
            <person name="Blackwell M."/>
            <person name="Grigoriev I.V."/>
            <person name="Jeffries T.W."/>
        </authorList>
    </citation>
    <scope>NUCLEOTIDE SEQUENCE [LARGE SCALE GENOMIC DNA]</scope>
    <source>
        <strain evidence="9">NRRL Y-2460</strain>
    </source>
</reference>
<protein>
    <submittedName>
        <fullName evidence="8">Uncharacterized protein</fullName>
    </submittedName>
</protein>
<dbReference type="EMBL" id="KV454011">
    <property type="protein sequence ID" value="ODV97888.1"/>
    <property type="molecule type" value="Genomic_DNA"/>
</dbReference>
<keyword evidence="5" id="KW-0539">Nucleus</keyword>
<dbReference type="PANTHER" id="PTHR13556">
    <property type="entry name" value="TRANSCRIPTIONAL ADAPTER 3-RELATED"/>
    <property type="match status" value="1"/>
</dbReference>
<dbReference type="GO" id="GO:0006357">
    <property type="term" value="P:regulation of transcription by RNA polymerase II"/>
    <property type="evidence" value="ECO:0007669"/>
    <property type="project" value="EnsemblFungi"/>
</dbReference>
<evidence type="ECO:0000256" key="6">
    <source>
        <dbReference type="SAM" id="Coils"/>
    </source>
</evidence>
<keyword evidence="9" id="KW-1185">Reference proteome</keyword>
<name>A0A1E4U1W6_PACTA</name>
<dbReference type="OrthoDB" id="1232at2759"/>
<feature type="region of interest" description="Disordered" evidence="7">
    <location>
        <begin position="395"/>
        <end position="455"/>
    </location>
</feature>
<accession>A0A1E4U1W6</accession>
<evidence type="ECO:0000256" key="4">
    <source>
        <dbReference type="ARBA" id="ARBA00023163"/>
    </source>
</evidence>
<dbReference type="GO" id="GO:0046695">
    <property type="term" value="C:SLIK (SAGA-like) complex"/>
    <property type="evidence" value="ECO:0007669"/>
    <property type="project" value="EnsemblFungi"/>
</dbReference>
<dbReference type="STRING" id="669874.A0A1E4U1W6"/>
<evidence type="ECO:0000313" key="9">
    <source>
        <dbReference type="Proteomes" id="UP000094236"/>
    </source>
</evidence>
<proteinExistence type="inferred from homology"/>
<dbReference type="AlphaFoldDB" id="A0A1E4U1W6"/>
<dbReference type="GO" id="GO:0000124">
    <property type="term" value="C:SAGA complex"/>
    <property type="evidence" value="ECO:0007669"/>
    <property type="project" value="EnsemblFungi"/>
</dbReference>
<comment type="similarity">
    <text evidence="2">Belongs to the NGG1 family.</text>
</comment>
<dbReference type="GO" id="GO:0004402">
    <property type="term" value="F:histone acetyltransferase activity"/>
    <property type="evidence" value="ECO:0007669"/>
    <property type="project" value="EnsemblFungi"/>
</dbReference>
<dbReference type="GO" id="GO:0003713">
    <property type="term" value="F:transcription coactivator activity"/>
    <property type="evidence" value="ECO:0007669"/>
    <property type="project" value="TreeGrafter"/>
</dbReference>
<feature type="coiled-coil region" evidence="6">
    <location>
        <begin position="41"/>
        <end position="68"/>
    </location>
</feature>
<sequence length="672" mass="76422">KKSSVSVPSEILSNILSDLNLTYDSSLGLLSGPYIISAPPVEKLNDLSKNLNNLKNQLSNTIEDDKEALKIIDEKLQEKDVKSENEIKSVKEDVSIANETRKHNDNNQDQDEEEELVRPRKKSRTSNKIDQELYADAVEIQPGQVKEDLKDMPLSEMKKNDEEQKQEYEEEKDLNGEDRKKEDEEDEDSNDEKYHTPPNDTRIKNPKSEFVTSQTLPSAAASLGLFSEETGGLDQTGEEFLKRKYAVASYPTRDLKDLLPGEIPDVDFSKSKPPNQVQFTTFQSYIEPFFKLYSEEDIKFLKEKYIIPSSFSKNYDPQLHPFLIPKLGPFYGDIWNEEDQSSGLKGGASSVNSIKSMVYPKGSSEKLTDDLLETEDISCGPLVSRLLSALVKDEVDNDDENNNTSTNNNNTNNNNNNNSNNNGTATKKEDGDKNGDDADEDDEYDDDNDGDDNANSQALRKLLSSTTLEQQQGWKATAVKADYAQLDQRLRRELKYIGVYANVQQSLKNNSDEFQEDWIFGKEDDEICAEIRALQRELTMVTRRNNKRKKTLIPLVEEQIAWQEYISILEDLDKQIDQAYLKRIRVPKKSKKRGAGVSHSTNNLTPSALAVQQAQQAHQAAANSGLRSLLDKRSRWINKIGPLFKQNELMRRIPNESIFNKNYLENNEDDDD</sequence>
<evidence type="ECO:0000256" key="7">
    <source>
        <dbReference type="SAM" id="MobiDB-lite"/>
    </source>
</evidence>
<evidence type="ECO:0000256" key="3">
    <source>
        <dbReference type="ARBA" id="ARBA00023015"/>
    </source>
</evidence>
<feature type="non-terminal residue" evidence="8">
    <location>
        <position position="1"/>
    </location>
</feature>
<dbReference type="Proteomes" id="UP000094236">
    <property type="component" value="Unassembled WGS sequence"/>
</dbReference>
<dbReference type="GO" id="GO:0005634">
    <property type="term" value="C:nucleus"/>
    <property type="evidence" value="ECO:0007669"/>
    <property type="project" value="UniProtKB-SubCell"/>
</dbReference>
<feature type="region of interest" description="Disordered" evidence="7">
    <location>
        <begin position="79"/>
        <end position="207"/>
    </location>
</feature>
<feature type="compositionally biased region" description="Basic and acidic residues" evidence="7">
    <location>
        <begin position="145"/>
        <end position="182"/>
    </location>
</feature>
<keyword evidence="3" id="KW-0805">Transcription regulation</keyword>
<keyword evidence="4" id="KW-0804">Transcription</keyword>
<comment type="subcellular location">
    <subcellularLocation>
        <location evidence="1">Nucleus</location>
    </subcellularLocation>
</comment>
<feature type="non-terminal residue" evidence="8">
    <location>
        <position position="672"/>
    </location>
</feature>
<dbReference type="InterPro" id="IPR019340">
    <property type="entry name" value="Histone_AcTrfase_su3"/>
</dbReference>
<dbReference type="GO" id="GO:0140671">
    <property type="term" value="C:ADA complex"/>
    <property type="evidence" value="ECO:0007669"/>
    <property type="project" value="EnsemblFungi"/>
</dbReference>
<organism evidence="8 9">
    <name type="scientific">Pachysolen tannophilus NRRL Y-2460</name>
    <dbReference type="NCBI Taxonomy" id="669874"/>
    <lineage>
        <taxon>Eukaryota</taxon>
        <taxon>Fungi</taxon>
        <taxon>Dikarya</taxon>
        <taxon>Ascomycota</taxon>
        <taxon>Saccharomycotina</taxon>
        <taxon>Pichiomycetes</taxon>
        <taxon>Pachysolenaceae</taxon>
        <taxon>Pachysolen</taxon>
    </lineage>
</organism>
<keyword evidence="6" id="KW-0175">Coiled coil</keyword>